<evidence type="ECO:0000313" key="2">
    <source>
        <dbReference type="EMBL" id="KFF06478.1"/>
    </source>
</evidence>
<organism evidence="2 3">
    <name type="scientific">Flavobacterium reichenbachii</name>
    <dbReference type="NCBI Taxonomy" id="362418"/>
    <lineage>
        <taxon>Bacteria</taxon>
        <taxon>Pseudomonadati</taxon>
        <taxon>Bacteroidota</taxon>
        <taxon>Flavobacteriia</taxon>
        <taxon>Flavobacteriales</taxon>
        <taxon>Flavobacteriaceae</taxon>
        <taxon>Flavobacterium</taxon>
    </lineage>
</organism>
<proteinExistence type="predicted"/>
<accession>A0A085ZPW4</accession>
<feature type="signal peptide" evidence="1">
    <location>
        <begin position="1"/>
        <end position="17"/>
    </location>
</feature>
<feature type="chain" id="PRO_5001801419" evidence="1">
    <location>
        <begin position="18"/>
        <end position="258"/>
    </location>
</feature>
<protein>
    <submittedName>
        <fullName evidence="2">Uncharacterized protein</fullName>
    </submittedName>
</protein>
<reference evidence="2 3" key="1">
    <citation type="submission" date="2014-07" db="EMBL/GenBank/DDBJ databases">
        <title>Genome of Flavobacterium reichenbachii LMG 25512.</title>
        <authorList>
            <person name="Stropko S.J."/>
            <person name="Pipes S.E."/>
            <person name="Newman J.D."/>
        </authorList>
    </citation>
    <scope>NUCLEOTIDE SEQUENCE [LARGE SCALE GENOMIC DNA]</scope>
    <source>
        <strain evidence="2 3">LMG 25512</strain>
    </source>
</reference>
<keyword evidence="3" id="KW-1185">Reference proteome</keyword>
<dbReference type="Proteomes" id="UP000028715">
    <property type="component" value="Unassembled WGS sequence"/>
</dbReference>
<dbReference type="AlphaFoldDB" id="A0A085ZPW4"/>
<keyword evidence="1" id="KW-0732">Signal</keyword>
<evidence type="ECO:0000313" key="3">
    <source>
        <dbReference type="Proteomes" id="UP000028715"/>
    </source>
</evidence>
<gene>
    <name evidence="2" type="ORF">IW19_13600</name>
</gene>
<name>A0A085ZPW4_9FLAO</name>
<dbReference type="STRING" id="362418.IW19_13600"/>
<dbReference type="EMBL" id="JPRL01000001">
    <property type="protein sequence ID" value="KFF06478.1"/>
    <property type="molecule type" value="Genomic_DNA"/>
</dbReference>
<comment type="caution">
    <text evidence="2">The sequence shown here is derived from an EMBL/GenBank/DDBJ whole genome shotgun (WGS) entry which is preliminary data.</text>
</comment>
<evidence type="ECO:0000256" key="1">
    <source>
        <dbReference type="SAM" id="SignalP"/>
    </source>
</evidence>
<dbReference type="OrthoDB" id="667055at2"/>
<dbReference type="eggNOG" id="ENOG5030Z47">
    <property type="taxonomic scope" value="Bacteria"/>
</dbReference>
<sequence length="258" mass="31173">MKYLLFSFLLFSCFTFSQTKSILENIKIDKNTKLIGMYPQYDKNKTYKNLNFYINDQNIITDLINKLSYEKIVKNRIERNDFRILVLQGNEVLENWMLSPANSNINMNGTFYEFNFKIIKELSKKYPFDYTFFKKEFSTQKEYDAFVLSLRKDNKFLFSYEPDFKFEGTFQIKFLKNSQFPNPKVIDEYLRPKILKIAKESEFNITYILDNYNKENTDQYTMTIEANKDIFDKLKLENLKQKNWQNNIATGMFFMRKI</sequence>